<organism evidence="2 3">
    <name type="scientific">Aromatoleum toluvorans</name>
    <dbReference type="NCBI Taxonomy" id="92002"/>
    <lineage>
        <taxon>Bacteria</taxon>
        <taxon>Pseudomonadati</taxon>
        <taxon>Pseudomonadota</taxon>
        <taxon>Betaproteobacteria</taxon>
        <taxon>Rhodocyclales</taxon>
        <taxon>Rhodocyclaceae</taxon>
        <taxon>Aromatoleum</taxon>
    </lineage>
</organism>
<accession>A0ABX1PYN4</accession>
<dbReference type="EMBL" id="WTVN01000008">
    <property type="protein sequence ID" value="NMG43586.1"/>
    <property type="molecule type" value="Genomic_DNA"/>
</dbReference>
<proteinExistence type="predicted"/>
<dbReference type="SMART" id="SM00028">
    <property type="entry name" value="TPR"/>
    <property type="match status" value="5"/>
</dbReference>
<evidence type="ECO:0000313" key="2">
    <source>
        <dbReference type="EMBL" id="NMG43586.1"/>
    </source>
</evidence>
<dbReference type="Pfam" id="PF13432">
    <property type="entry name" value="TPR_16"/>
    <property type="match status" value="2"/>
</dbReference>
<evidence type="ECO:0000313" key="3">
    <source>
        <dbReference type="Proteomes" id="UP000623795"/>
    </source>
</evidence>
<dbReference type="Pfam" id="PF14559">
    <property type="entry name" value="TPR_19"/>
    <property type="match status" value="2"/>
</dbReference>
<dbReference type="SUPFAM" id="SSF48452">
    <property type="entry name" value="TPR-like"/>
    <property type="match status" value="2"/>
</dbReference>
<gene>
    <name evidence="2" type="ORF">GPA22_07550</name>
</gene>
<keyword evidence="3" id="KW-1185">Reference proteome</keyword>
<dbReference type="InterPro" id="IPR019734">
    <property type="entry name" value="TPR_rpt"/>
</dbReference>
<dbReference type="PANTHER" id="PTHR12558:SF13">
    <property type="entry name" value="CELL DIVISION CYCLE PROTEIN 27 HOMOLOG"/>
    <property type="match status" value="1"/>
</dbReference>
<dbReference type="Proteomes" id="UP000623795">
    <property type="component" value="Unassembled WGS sequence"/>
</dbReference>
<evidence type="ECO:0000256" key="1">
    <source>
        <dbReference type="SAM" id="SignalP"/>
    </source>
</evidence>
<feature type="chain" id="PRO_5045106910" evidence="1">
    <location>
        <begin position="27"/>
        <end position="571"/>
    </location>
</feature>
<name>A0ABX1PYN4_9RHOO</name>
<keyword evidence="1" id="KW-0732">Signal</keyword>
<dbReference type="PANTHER" id="PTHR12558">
    <property type="entry name" value="CELL DIVISION CYCLE 16,23,27"/>
    <property type="match status" value="1"/>
</dbReference>
<feature type="signal peptide" evidence="1">
    <location>
        <begin position="1"/>
        <end position="26"/>
    </location>
</feature>
<reference evidence="2 3" key="1">
    <citation type="submission" date="2019-12" db="EMBL/GenBank/DDBJ databases">
        <title>Comparative genomics gives insights into the taxonomy of the Azoarcus-Aromatoleum group and reveals separate origins of nif in the plant-associated Azoarcus and non-plant-associated Aromatoleum sub-groups.</title>
        <authorList>
            <person name="Lafos M."/>
            <person name="Maluk M."/>
            <person name="Batista M."/>
            <person name="Junghare M."/>
            <person name="Carmona M."/>
            <person name="Faoro H."/>
            <person name="Cruz L.M."/>
            <person name="Battistoni F."/>
            <person name="De Souza E."/>
            <person name="Pedrosa F."/>
            <person name="Chen W.-M."/>
            <person name="Poole P.S."/>
            <person name="Dixon R.A."/>
            <person name="James E.K."/>
        </authorList>
    </citation>
    <scope>NUCLEOTIDE SEQUENCE [LARGE SCALE GENOMIC DNA]</scope>
    <source>
        <strain evidence="2 3">Td21</strain>
    </source>
</reference>
<sequence length="571" mass="62871">MNRLLSSLTSGLGLAVALAFPATSPAAPSPEEPAAVTLPAQELTARTLYTFLLAEIAGARGEIGVAVQAYADLAQRTRDPRIARRAMEIALYARNMPAAIDAARIWSEADPSSEEARRILAGLLAGGDGQLEQVQAQLARLLAQSPENIDNHLMGLNRAFSRVQDKEAVKGIVMRLTEPYTSHPEAYFARAQAAISAGDAMESVAAIDTALRMRPDWEPAILFKAQLLSQSGAMQEAMRIVTDYLQRHPDSRNARLAHARALVSTKQFEAARQEFRQLLDGAPDDRELMYAVGLLSAQLEDYDTAATQLERALNAGHPDDDSIRINLGQVAERRKDSATALRWYRAVEPGPQHLDAQLRIASILARDGKVAEAREHLHNVKTADEADRKRLLLGEAQILRTAGKEAEAFELVDGALRSNEDDTDLLYESSMLAESLGKLEVMEGRLRKLIALRPEFAHAYNALGYSFADRGVRLEEAEALIVRALELTPDDPFILDSMGWVRFRRNDPTGALAHLEKAYGLRQDPEIAAHLGEVLWNLKRPADASRVWDEALKNNPDNDALKSVVKRLRGQ</sequence>
<dbReference type="RefSeq" id="WP_169255481.1">
    <property type="nucleotide sequence ID" value="NZ_WTVN01000008.1"/>
</dbReference>
<dbReference type="InterPro" id="IPR011990">
    <property type="entry name" value="TPR-like_helical_dom_sf"/>
</dbReference>
<dbReference type="Gene3D" id="1.25.40.10">
    <property type="entry name" value="Tetratricopeptide repeat domain"/>
    <property type="match status" value="2"/>
</dbReference>
<comment type="caution">
    <text evidence="2">The sequence shown here is derived from an EMBL/GenBank/DDBJ whole genome shotgun (WGS) entry which is preliminary data.</text>
</comment>
<protein>
    <submittedName>
        <fullName evidence="2">Tetratricopeptide repeat protein</fullName>
    </submittedName>
</protein>